<organism evidence="8 10">
    <name type="scientific">Methanosphaera cuniculi</name>
    <dbReference type="NCBI Taxonomy" id="1077256"/>
    <lineage>
        <taxon>Archaea</taxon>
        <taxon>Methanobacteriati</taxon>
        <taxon>Methanobacteriota</taxon>
        <taxon>Methanomada group</taxon>
        <taxon>Methanobacteria</taxon>
        <taxon>Methanobacteriales</taxon>
        <taxon>Methanobacteriaceae</taxon>
        <taxon>Methanosphaera</taxon>
    </lineage>
</organism>
<dbReference type="HAMAP" id="MF_01328_A">
    <property type="entry name" value="Ribosomal_uL4_A"/>
    <property type="match status" value="1"/>
</dbReference>
<dbReference type="GO" id="GO:0019843">
    <property type="term" value="F:rRNA binding"/>
    <property type="evidence" value="ECO:0007669"/>
    <property type="project" value="UniProtKB-UniRule"/>
</dbReference>
<dbReference type="PROSITE" id="PS00939">
    <property type="entry name" value="RIBOSOMAL_L1E"/>
    <property type="match status" value="1"/>
</dbReference>
<dbReference type="InterPro" id="IPR002136">
    <property type="entry name" value="Ribosomal_uL4"/>
</dbReference>
<dbReference type="EMBL" id="LWMS01000044">
    <property type="protein sequence ID" value="PWL07860.1"/>
    <property type="molecule type" value="Genomic_DNA"/>
</dbReference>
<evidence type="ECO:0000256" key="5">
    <source>
        <dbReference type="ARBA" id="ARBA00022980"/>
    </source>
</evidence>
<reference evidence="9 11" key="1">
    <citation type="submission" date="2016-04" db="EMBL/GenBank/DDBJ databases">
        <title>Genome sequence of Methanosphaera cuniculi DSM 4103.</title>
        <authorList>
            <person name="Poehlein A."/>
            <person name="Seedorf H."/>
            <person name="Daniel R."/>
        </authorList>
    </citation>
    <scope>NUCLEOTIDE SEQUENCE [LARGE SCALE GENOMIC DNA]</scope>
    <source>
        <strain evidence="9 11">DSM 4103</strain>
    </source>
</reference>
<dbReference type="FunFam" id="3.40.1370.10:FF:000011">
    <property type="entry name" value="50S ribosomal protein L4"/>
    <property type="match status" value="1"/>
</dbReference>
<evidence type="ECO:0000313" key="10">
    <source>
        <dbReference type="Proteomes" id="UP000217528"/>
    </source>
</evidence>
<evidence type="ECO:0000313" key="9">
    <source>
        <dbReference type="EMBL" id="PWL07860.1"/>
    </source>
</evidence>
<dbReference type="SUPFAM" id="SSF52166">
    <property type="entry name" value="Ribosomal protein L4"/>
    <property type="match status" value="1"/>
</dbReference>
<dbReference type="Proteomes" id="UP000217528">
    <property type="component" value="Unassembled WGS sequence"/>
</dbReference>
<dbReference type="GO" id="GO:0005840">
    <property type="term" value="C:ribosome"/>
    <property type="evidence" value="ECO:0007669"/>
    <property type="project" value="UniProtKB-KW"/>
</dbReference>
<dbReference type="OrthoDB" id="10737at2157"/>
<keyword evidence="6 7" id="KW-0687">Ribonucleoprotein</keyword>
<dbReference type="InterPro" id="IPR045240">
    <property type="entry name" value="Ribosomal_uL4_euk/arch"/>
</dbReference>
<name>A0A2A2HAY5_9EURY</name>
<comment type="caution">
    <text evidence="8">The sequence shown here is derived from an EMBL/GenBank/DDBJ whole genome shotgun (WGS) entry which is preliminary data.</text>
</comment>
<evidence type="ECO:0000256" key="3">
    <source>
        <dbReference type="ARBA" id="ARBA00022730"/>
    </source>
</evidence>
<accession>A0A2A2HAY5</accession>
<protein>
    <recommendedName>
        <fullName evidence="7">Large ribosomal subunit protein uL4</fullName>
    </recommendedName>
</protein>
<comment type="function">
    <text evidence="7">One of the primary rRNA binding proteins, this protein initially binds near the 5'-end of the 23S rRNA. It is important during the early stages of 50S assembly. It makes multiple contacts with different domains of the 23S rRNA in the assembled 50S subunit and ribosome.</text>
</comment>
<keyword evidence="4 7" id="KW-0694">RNA-binding</keyword>
<comment type="function">
    <text evidence="7">Forms part of the polypeptide exit tunnel.</text>
</comment>
<keyword evidence="10" id="KW-1185">Reference proteome</keyword>
<dbReference type="RefSeq" id="WP_095609311.1">
    <property type="nucleotide sequence ID" value="NZ_CAUHCB010000006.1"/>
</dbReference>
<sequence>MAKVNVYSLKGEVTDEIELPEIFEETYRPDVIKRAVISSQTARIQPWGSDPMAGKRTTAESFGSGRGVAMVPRVKGSSKAAFVPQSIGGRKAHPPRVNTIYHEKVNKKERILAIRSAIAATANKNLVEKRGHQVSNLEQVPFIVDDELETIKTAKETREIFKNLGIMDDIVRAKKGRKIKSGKGKLRGRKYRTPSGPLVVVGNDRGIKLGARNHAGVDVVEVNNINAELLAPGTHAGRLTIYTKSAIEKLGDLFQQNRS</sequence>
<evidence type="ECO:0000256" key="7">
    <source>
        <dbReference type="HAMAP-Rule" id="MF_01328"/>
    </source>
</evidence>
<dbReference type="Proteomes" id="UP000246004">
    <property type="component" value="Unassembled WGS sequence"/>
</dbReference>
<evidence type="ECO:0000313" key="11">
    <source>
        <dbReference type="Proteomes" id="UP000246004"/>
    </source>
</evidence>
<evidence type="ECO:0000256" key="6">
    <source>
        <dbReference type="ARBA" id="ARBA00023274"/>
    </source>
</evidence>
<reference evidence="8 10" key="2">
    <citation type="journal article" date="2017" name="BMC Genomics">
        <title>Genomic analysis of methanogenic archaea reveals a shift towards energy conservation.</title>
        <authorList>
            <person name="Gilmore S.P."/>
            <person name="Henske J.K."/>
            <person name="Sexton J.A."/>
            <person name="Solomon K.V."/>
            <person name="Seppala S."/>
            <person name="Yoo J.I."/>
            <person name="Huyett L.M."/>
            <person name="Pressman A."/>
            <person name="Cogan J.Z."/>
            <person name="Kivenson V."/>
            <person name="Peng X."/>
            <person name="Tan Y."/>
            <person name="Valentine D.L."/>
            <person name="O'Malley M.A."/>
        </authorList>
    </citation>
    <scope>NUCLEOTIDE SEQUENCE [LARGE SCALE GENOMIC DNA]</scope>
    <source>
        <strain evidence="8 10">1R-7</strain>
    </source>
</reference>
<dbReference type="InterPro" id="IPR019970">
    <property type="entry name" value="Ribosomall_uL4-arc"/>
</dbReference>
<dbReference type="GO" id="GO:1990904">
    <property type="term" value="C:ribonucleoprotein complex"/>
    <property type="evidence" value="ECO:0007669"/>
    <property type="project" value="UniProtKB-KW"/>
</dbReference>
<proteinExistence type="inferred from homology"/>
<dbReference type="Pfam" id="PF00573">
    <property type="entry name" value="Ribosomal_L4"/>
    <property type="match status" value="1"/>
</dbReference>
<keyword evidence="3 7" id="KW-0699">rRNA-binding</keyword>
<dbReference type="EMBL" id="LMVN01000027">
    <property type="protein sequence ID" value="PAV06671.1"/>
    <property type="molecule type" value="Genomic_DNA"/>
</dbReference>
<keyword evidence="5 7" id="KW-0689">Ribosomal protein</keyword>
<evidence type="ECO:0000256" key="2">
    <source>
        <dbReference type="ARBA" id="ARBA00011838"/>
    </source>
</evidence>
<evidence type="ECO:0000256" key="4">
    <source>
        <dbReference type="ARBA" id="ARBA00022884"/>
    </source>
</evidence>
<dbReference type="InterPro" id="IPR023574">
    <property type="entry name" value="Ribosomal_uL4_dom_sf"/>
</dbReference>
<dbReference type="Gene3D" id="3.40.1370.10">
    <property type="match status" value="1"/>
</dbReference>
<dbReference type="InterPro" id="IPR013000">
    <property type="entry name" value="Ribosomal_uL4_euk/arc_CS"/>
</dbReference>
<dbReference type="PANTHER" id="PTHR19431">
    <property type="entry name" value="60S RIBOSOMAL PROTEIN L4"/>
    <property type="match status" value="1"/>
</dbReference>
<dbReference type="GO" id="GO:0003735">
    <property type="term" value="F:structural constituent of ribosome"/>
    <property type="evidence" value="ECO:0007669"/>
    <property type="project" value="InterPro"/>
</dbReference>
<comment type="subunit">
    <text evidence="2 7">Part of the 50S ribosomal subunit.</text>
</comment>
<dbReference type="GO" id="GO:0006412">
    <property type="term" value="P:translation"/>
    <property type="evidence" value="ECO:0007669"/>
    <property type="project" value="UniProtKB-UniRule"/>
</dbReference>
<gene>
    <name evidence="8" type="primary">rpl4lp</name>
    <name evidence="7" type="synonym">rpl4</name>
    <name evidence="9" type="synonym">rplD</name>
    <name evidence="8" type="ORF">ASJ82_04370</name>
    <name evidence="9" type="ORF">MSCUN_13920</name>
</gene>
<dbReference type="NCBIfam" id="TIGR03672">
    <property type="entry name" value="rpl4p_arch"/>
    <property type="match status" value="1"/>
</dbReference>
<evidence type="ECO:0000313" key="8">
    <source>
        <dbReference type="EMBL" id="PAV06671.1"/>
    </source>
</evidence>
<evidence type="ECO:0000256" key="1">
    <source>
        <dbReference type="ARBA" id="ARBA00010528"/>
    </source>
</evidence>
<comment type="similarity">
    <text evidence="1 7">Belongs to the universal ribosomal protein uL4 family.</text>
</comment>
<dbReference type="AlphaFoldDB" id="A0A2A2HAY5"/>